<protein>
    <submittedName>
        <fullName evidence="1">Uncharacterized protein</fullName>
    </submittedName>
</protein>
<comment type="caution">
    <text evidence="1">The sequence shown here is derived from an EMBL/GenBank/DDBJ whole genome shotgun (WGS) entry which is preliminary data.</text>
</comment>
<sequence>MTPAFELLGSFTEPGLAEDAATGAERIGLAGLLARRGHRARRVRVPGVAAVEGFRWRLIDVFNQRWWPQGIAVGEFEGRPVAITSWYAQARRGVEQGSRVSIVDLSDPRKPRYTHVLLVAPRRTADGTAFDPVMVHAGGIVWSGDRLLVAATGGGFREFRLSGILSMPRRGLLRRGSGPFGYRYLLPEFGSFAPPESPEAPLRYSFIALENDDDAAELRLVSGEYSKKGKPRLARLRVLDGRATVDATHVPGIPEMQGVVLADDTWFVNASRGDKLGGDLWVGTPDGMTRHEHVLPPGPEDLALWPARRQVWSVTEFPGKRWVYAVDVDAWLPPVE</sequence>
<dbReference type="EMBL" id="BMGB01000002">
    <property type="protein sequence ID" value="GGB13175.1"/>
    <property type="molecule type" value="Genomic_DNA"/>
</dbReference>
<dbReference type="AlphaFoldDB" id="A0A916SQY7"/>
<proteinExistence type="predicted"/>
<reference evidence="1" key="2">
    <citation type="submission" date="2020-09" db="EMBL/GenBank/DDBJ databases">
        <authorList>
            <person name="Sun Q."/>
            <person name="Zhou Y."/>
        </authorList>
    </citation>
    <scope>NUCLEOTIDE SEQUENCE</scope>
    <source>
        <strain evidence="1">CGMCC 1.12813</strain>
    </source>
</reference>
<reference evidence="1" key="1">
    <citation type="journal article" date="2014" name="Int. J. Syst. Evol. Microbiol.">
        <title>Complete genome sequence of Corynebacterium casei LMG S-19264T (=DSM 44701T), isolated from a smear-ripened cheese.</title>
        <authorList>
            <consortium name="US DOE Joint Genome Institute (JGI-PGF)"/>
            <person name="Walter F."/>
            <person name="Albersmeier A."/>
            <person name="Kalinowski J."/>
            <person name="Ruckert C."/>
        </authorList>
    </citation>
    <scope>NUCLEOTIDE SEQUENCE</scope>
    <source>
        <strain evidence="1">CGMCC 1.12813</strain>
    </source>
</reference>
<evidence type="ECO:0000313" key="2">
    <source>
        <dbReference type="Proteomes" id="UP000606922"/>
    </source>
</evidence>
<organism evidence="1 2">
    <name type="scientific">Conyzicola nivalis</name>
    <dbReference type="NCBI Taxonomy" id="1477021"/>
    <lineage>
        <taxon>Bacteria</taxon>
        <taxon>Bacillati</taxon>
        <taxon>Actinomycetota</taxon>
        <taxon>Actinomycetes</taxon>
        <taxon>Micrococcales</taxon>
        <taxon>Microbacteriaceae</taxon>
        <taxon>Conyzicola</taxon>
    </lineage>
</organism>
<evidence type="ECO:0000313" key="1">
    <source>
        <dbReference type="EMBL" id="GGB13175.1"/>
    </source>
</evidence>
<name>A0A916SQY7_9MICO</name>
<keyword evidence="2" id="KW-1185">Reference proteome</keyword>
<accession>A0A916SQY7</accession>
<dbReference type="RefSeq" id="WP_188511527.1">
    <property type="nucleotide sequence ID" value="NZ_BMGB01000002.1"/>
</dbReference>
<dbReference type="Proteomes" id="UP000606922">
    <property type="component" value="Unassembled WGS sequence"/>
</dbReference>
<gene>
    <name evidence="1" type="ORF">GCM10010979_29500</name>
</gene>